<evidence type="ECO:0000313" key="2">
    <source>
        <dbReference type="EMBL" id="KAJ8895270.1"/>
    </source>
</evidence>
<feature type="region of interest" description="Disordered" evidence="1">
    <location>
        <begin position="333"/>
        <end position="355"/>
    </location>
</feature>
<gene>
    <name evidence="2" type="ORF">PR048_000595</name>
</gene>
<protein>
    <submittedName>
        <fullName evidence="2">Uncharacterized protein</fullName>
    </submittedName>
</protein>
<sequence>MRVPVSSLAFAGSCAMSLRVGGPLKIYLYARYVFFRLMEHENGTLNHHYWEYVVLVSPTRKIRQSSDPSHGDSVQNNTYDHSLSPDFVGKDRGDPVKVQGQEPGRYVNHLTLVMGTQCKIIPTTIHFLQTSLGKIVVIPSRSKGRRHYEYHRDWRVGSLCGCHLAEVRLSGDVWSSEGHVRRGPLTAEDTRRRGQGAESFGLTAVGTCSKIRLEEEGRCFFLEGFYPSWEPRQKSGQVNFRTRLVEGASLPPPPLPIPWVILFAETCRIVRKYGNGEGGGLVISLRGHPCMGNDLRFASPPRTGTARNLPLPRSDVCFASPGESIVVRRAGPLSAPTSTSLNTSISTSHSNEPNTSHSLHNLIHPFTSPRSPTGNVEHVESVDSAEHVEKKLEHVGKTVEYVEQIVDHEEAGSIPGSTIGLLISDSHVSSKPFQVDAGMFCNDRSWPTPLPSLIIDETLARQRAGIKYAGLRNNSNDNRRPARKPPPTPPSLTDCSPTPIPPPPQTYERPFINMHIKLTAIPLRALDPRFVLQEAWWYVPQDIMIYLCEGISHRIAVCIAANVEQRVFYAWKHYHLSAWGCGGVVVRLIASHLGELGSISRQGRSRIYACGNRAPAGFLGDLPFPPPLSFRRGFIIASLHTHRLARLQRYWPPKSLHFSEFRSGSPAFYSHSSPLLCSQSQISFSLVTSGDTRHSSRSSYIARCRAIDQTPDSHELPVPEVRWTCISVTLTIWKVRRTPSHTEGNRVSKPETSSVKCRNFNRRRSGAASSERVASTECLRNSKRW</sequence>
<proteinExistence type="predicted"/>
<feature type="compositionally biased region" description="Low complexity" evidence="1">
    <location>
        <begin position="337"/>
        <end position="350"/>
    </location>
</feature>
<name>A0ABQ9IGH6_9NEOP</name>
<evidence type="ECO:0000313" key="3">
    <source>
        <dbReference type="Proteomes" id="UP001159363"/>
    </source>
</evidence>
<dbReference type="EMBL" id="JARBHB010000001">
    <property type="protein sequence ID" value="KAJ8895270.1"/>
    <property type="molecule type" value="Genomic_DNA"/>
</dbReference>
<feature type="region of interest" description="Disordered" evidence="1">
    <location>
        <begin position="468"/>
        <end position="504"/>
    </location>
</feature>
<dbReference type="Proteomes" id="UP001159363">
    <property type="component" value="Chromosome 1"/>
</dbReference>
<keyword evidence="3" id="KW-1185">Reference proteome</keyword>
<evidence type="ECO:0000256" key="1">
    <source>
        <dbReference type="SAM" id="MobiDB-lite"/>
    </source>
</evidence>
<comment type="caution">
    <text evidence="2">The sequence shown here is derived from an EMBL/GenBank/DDBJ whole genome shotgun (WGS) entry which is preliminary data.</text>
</comment>
<accession>A0ABQ9IGH6</accession>
<reference evidence="2 3" key="1">
    <citation type="submission" date="2023-02" db="EMBL/GenBank/DDBJ databases">
        <title>LHISI_Scaffold_Assembly.</title>
        <authorList>
            <person name="Stuart O.P."/>
            <person name="Cleave R."/>
            <person name="Magrath M.J.L."/>
            <person name="Mikheyev A.S."/>
        </authorList>
    </citation>
    <scope>NUCLEOTIDE SEQUENCE [LARGE SCALE GENOMIC DNA]</scope>
    <source>
        <strain evidence="2">Daus_M_001</strain>
        <tissue evidence="2">Leg muscle</tissue>
    </source>
</reference>
<organism evidence="2 3">
    <name type="scientific">Dryococelus australis</name>
    <dbReference type="NCBI Taxonomy" id="614101"/>
    <lineage>
        <taxon>Eukaryota</taxon>
        <taxon>Metazoa</taxon>
        <taxon>Ecdysozoa</taxon>
        <taxon>Arthropoda</taxon>
        <taxon>Hexapoda</taxon>
        <taxon>Insecta</taxon>
        <taxon>Pterygota</taxon>
        <taxon>Neoptera</taxon>
        <taxon>Polyneoptera</taxon>
        <taxon>Phasmatodea</taxon>
        <taxon>Verophasmatodea</taxon>
        <taxon>Anareolatae</taxon>
        <taxon>Phasmatidae</taxon>
        <taxon>Eurycanthinae</taxon>
        <taxon>Dryococelus</taxon>
    </lineage>
</organism>